<dbReference type="AlphaFoldDB" id="A0A0G4QF65"/>
<dbReference type="Gene3D" id="3.40.50.2000">
    <property type="entry name" value="Glycogen Phosphorylase B"/>
    <property type="match status" value="2"/>
</dbReference>
<gene>
    <name evidence="3" type="ORF">BN1804_03035</name>
</gene>
<dbReference type="SUPFAM" id="SSF53756">
    <property type="entry name" value="UDP-Glycosyltransferase/glycogen phosphorylase"/>
    <property type="match status" value="1"/>
</dbReference>
<dbReference type="PANTHER" id="PTHR46401:SF2">
    <property type="entry name" value="GLYCOSYLTRANSFERASE WBBK-RELATED"/>
    <property type="match status" value="1"/>
</dbReference>
<proteinExistence type="predicted"/>
<evidence type="ECO:0000313" key="4">
    <source>
        <dbReference type="Proteomes" id="UP000183920"/>
    </source>
</evidence>
<sequence length="366" mass="43629">MKKKILILATTAKEAGALSILKDFIQELNDIYLYDIFIHSSVINELPKKDNVNYIILNISSWIKRIFYDIYKYPTINEKKYSLCINFQNIPIRTNIKQIVYYHQAIPFSEIKFSPFKKSSRKLWLYKNFYLLFFKMNINYLNYLIVQAEWMKDSVHSKFNLPKEKIFIIEPKVNILHNEDDIFDEEDIKHHNILFYPAYGHEYKNHKIIIDSIKNIGIDYLKKHNIKIIFTIDKEHNLAKGIINTPLEDYFLFIGKISREKVFYYYRLSSIILFPSILETYGLPLKEASLLNKNIIASNLPYAKEVLKDYDKIIFCCPYNKVDWALKIKKIIENDLNIHDSRVNEIEKNLISNNKFLILIEKLIKE</sequence>
<name>A0A0G4QF65_9GAMM</name>
<dbReference type="RefSeq" id="WP_072064668.1">
    <property type="nucleotide sequence ID" value="NZ_CVRY01000006.1"/>
</dbReference>
<organism evidence="3 4">
    <name type="scientific">Proteus penneri</name>
    <dbReference type="NCBI Taxonomy" id="102862"/>
    <lineage>
        <taxon>Bacteria</taxon>
        <taxon>Pseudomonadati</taxon>
        <taxon>Pseudomonadota</taxon>
        <taxon>Gammaproteobacteria</taxon>
        <taxon>Enterobacterales</taxon>
        <taxon>Morganellaceae</taxon>
        <taxon>Proteus</taxon>
    </lineage>
</organism>
<reference evidence="4" key="1">
    <citation type="submission" date="2015-06" db="EMBL/GenBank/DDBJ databases">
        <authorList>
            <person name="Urmite Genomes"/>
        </authorList>
    </citation>
    <scope>NUCLEOTIDE SEQUENCE [LARGE SCALE GENOMIC DNA]</scope>
    <source>
        <strain evidence="4">CSUR P1867</strain>
    </source>
</reference>
<dbReference type="EMBL" id="CVRY01000006">
    <property type="protein sequence ID" value="CRL64485.1"/>
    <property type="molecule type" value="Genomic_DNA"/>
</dbReference>
<accession>A0A0G4QF65</accession>
<dbReference type="InterPro" id="IPR001296">
    <property type="entry name" value="Glyco_trans_1"/>
</dbReference>
<dbReference type="PANTHER" id="PTHR46401">
    <property type="entry name" value="GLYCOSYLTRANSFERASE WBBK-RELATED"/>
    <property type="match status" value="1"/>
</dbReference>
<evidence type="ECO:0000259" key="2">
    <source>
        <dbReference type="Pfam" id="PF00534"/>
    </source>
</evidence>
<feature type="domain" description="Glycosyl transferase family 1" evidence="2">
    <location>
        <begin position="182"/>
        <end position="340"/>
    </location>
</feature>
<dbReference type="GO" id="GO:0016757">
    <property type="term" value="F:glycosyltransferase activity"/>
    <property type="evidence" value="ECO:0007669"/>
    <property type="project" value="InterPro"/>
</dbReference>
<dbReference type="Proteomes" id="UP000183920">
    <property type="component" value="Unassembled WGS sequence"/>
</dbReference>
<evidence type="ECO:0000256" key="1">
    <source>
        <dbReference type="ARBA" id="ARBA00022679"/>
    </source>
</evidence>
<evidence type="ECO:0000313" key="3">
    <source>
        <dbReference type="EMBL" id="CRL64485.1"/>
    </source>
</evidence>
<protein>
    <submittedName>
        <fullName evidence="3">Glycosyl transferases group 1</fullName>
    </submittedName>
</protein>
<keyword evidence="1 3" id="KW-0808">Transferase</keyword>
<dbReference type="Pfam" id="PF00534">
    <property type="entry name" value="Glycos_transf_1"/>
    <property type="match status" value="1"/>
</dbReference>
<dbReference type="GO" id="GO:0009103">
    <property type="term" value="P:lipopolysaccharide biosynthetic process"/>
    <property type="evidence" value="ECO:0007669"/>
    <property type="project" value="TreeGrafter"/>
</dbReference>